<sequence length="314" mass="36421">MSDEERKDFEYVENLVDATSEKSFEQEILKDSKHLLSFLDDIIQIKDDPKALLNGVKALNIAGPCYVIFKRGRMIIKADLDAIYLKFQFSTFFKLFKYRPTISSSFILFSAGILTEFKVHPQSGKIEFLHTFTIEHFEEMHSKVKGIWPFNRFVSYAFNFAAVHFKTSVKSWLEAQIRQHMNKLLRSLQMSSEDTDETLITSKGFHINNEEIHVNDDEVCLNTEDVLVSTDETLAKPDEIHVNTNEIRVNNEIHVKPKEAHVNSQIHVNTNDTRTNAKETRWQINTIRVNKEIFAQERECIASSSSKTNRKSKK</sequence>
<dbReference type="InterPro" id="IPR038602">
    <property type="entry name" value="Mite_allergen_7_sf"/>
</dbReference>
<keyword evidence="2" id="KW-1185">Reference proteome</keyword>
<evidence type="ECO:0000313" key="2">
    <source>
        <dbReference type="Proteomes" id="UP000887116"/>
    </source>
</evidence>
<dbReference type="OrthoDB" id="6429939at2759"/>
<comment type="caution">
    <text evidence="1">The sequence shown here is derived from an EMBL/GenBank/DDBJ whole genome shotgun (WGS) entry which is preliminary data.</text>
</comment>
<evidence type="ECO:0000313" key="1">
    <source>
        <dbReference type="EMBL" id="GFQ99148.1"/>
    </source>
</evidence>
<organism evidence="1 2">
    <name type="scientific">Trichonephila clavata</name>
    <name type="common">Joro spider</name>
    <name type="synonym">Nephila clavata</name>
    <dbReference type="NCBI Taxonomy" id="2740835"/>
    <lineage>
        <taxon>Eukaryota</taxon>
        <taxon>Metazoa</taxon>
        <taxon>Ecdysozoa</taxon>
        <taxon>Arthropoda</taxon>
        <taxon>Chelicerata</taxon>
        <taxon>Arachnida</taxon>
        <taxon>Araneae</taxon>
        <taxon>Araneomorphae</taxon>
        <taxon>Entelegynae</taxon>
        <taxon>Araneoidea</taxon>
        <taxon>Nephilidae</taxon>
        <taxon>Trichonephila</taxon>
    </lineage>
</organism>
<protein>
    <submittedName>
        <fullName evidence="1">Uncharacterized protein</fullName>
    </submittedName>
</protein>
<proteinExistence type="predicted"/>
<gene>
    <name evidence="1" type="primary">NCL1_08620</name>
    <name evidence="1" type="ORF">TNCT_354941</name>
</gene>
<dbReference type="AlphaFoldDB" id="A0A8X6HA52"/>
<dbReference type="EMBL" id="BMAO01015076">
    <property type="protein sequence ID" value="GFQ99148.1"/>
    <property type="molecule type" value="Genomic_DNA"/>
</dbReference>
<dbReference type="Gene3D" id="3.15.10.50">
    <property type="match status" value="1"/>
</dbReference>
<dbReference type="Proteomes" id="UP000887116">
    <property type="component" value="Unassembled WGS sequence"/>
</dbReference>
<accession>A0A8X6HA52</accession>
<reference evidence="1" key="1">
    <citation type="submission" date="2020-07" db="EMBL/GenBank/DDBJ databases">
        <title>Multicomponent nature underlies the extraordinary mechanical properties of spider dragline silk.</title>
        <authorList>
            <person name="Kono N."/>
            <person name="Nakamura H."/>
            <person name="Mori M."/>
            <person name="Yoshida Y."/>
            <person name="Ohtoshi R."/>
            <person name="Malay A.D."/>
            <person name="Moran D.A.P."/>
            <person name="Tomita M."/>
            <person name="Numata K."/>
            <person name="Arakawa K."/>
        </authorList>
    </citation>
    <scope>NUCLEOTIDE SEQUENCE</scope>
</reference>
<name>A0A8X6HA52_TRICU</name>